<feature type="compositionally biased region" description="Basic and acidic residues" evidence="1">
    <location>
        <begin position="63"/>
        <end position="72"/>
    </location>
</feature>
<keyword evidence="3" id="KW-1185">Reference proteome</keyword>
<name>A0ABV0YKL3_9TELE</name>
<gene>
    <name evidence="2" type="ORF">AMECASPLE_002220</name>
</gene>
<sequence length="144" mass="15882">MDLQTEPASLQLLIAPICRPEPPPHPEPSSDRPGSDYSRIPPGSDGASGGRFLNQTSELEDSSQFKEAEEHCGTNPSSFLPASTCCWISIHLHSGSWVFHCPSWDPEFPLIFFSEVLIKGSSDFLKLFQSFQGPARDLLLQPII</sequence>
<feature type="compositionally biased region" description="Basic and acidic residues" evidence="1">
    <location>
        <begin position="22"/>
        <end position="34"/>
    </location>
</feature>
<accession>A0ABV0YKL3</accession>
<proteinExistence type="predicted"/>
<evidence type="ECO:0000313" key="2">
    <source>
        <dbReference type="EMBL" id="MEQ2294262.1"/>
    </source>
</evidence>
<comment type="caution">
    <text evidence="2">The sequence shown here is derived from an EMBL/GenBank/DDBJ whole genome shotgun (WGS) entry which is preliminary data.</text>
</comment>
<evidence type="ECO:0000313" key="3">
    <source>
        <dbReference type="Proteomes" id="UP001469553"/>
    </source>
</evidence>
<dbReference type="Proteomes" id="UP001469553">
    <property type="component" value="Unassembled WGS sequence"/>
</dbReference>
<dbReference type="EMBL" id="JAHRIP010037699">
    <property type="protein sequence ID" value="MEQ2294262.1"/>
    <property type="molecule type" value="Genomic_DNA"/>
</dbReference>
<organism evidence="2 3">
    <name type="scientific">Ameca splendens</name>
    <dbReference type="NCBI Taxonomy" id="208324"/>
    <lineage>
        <taxon>Eukaryota</taxon>
        <taxon>Metazoa</taxon>
        <taxon>Chordata</taxon>
        <taxon>Craniata</taxon>
        <taxon>Vertebrata</taxon>
        <taxon>Euteleostomi</taxon>
        <taxon>Actinopterygii</taxon>
        <taxon>Neopterygii</taxon>
        <taxon>Teleostei</taxon>
        <taxon>Neoteleostei</taxon>
        <taxon>Acanthomorphata</taxon>
        <taxon>Ovalentaria</taxon>
        <taxon>Atherinomorphae</taxon>
        <taxon>Cyprinodontiformes</taxon>
        <taxon>Goodeidae</taxon>
        <taxon>Ameca</taxon>
    </lineage>
</organism>
<feature type="region of interest" description="Disordered" evidence="1">
    <location>
        <begin position="14"/>
        <end position="76"/>
    </location>
</feature>
<evidence type="ECO:0000256" key="1">
    <source>
        <dbReference type="SAM" id="MobiDB-lite"/>
    </source>
</evidence>
<reference evidence="2 3" key="1">
    <citation type="submission" date="2021-06" db="EMBL/GenBank/DDBJ databases">
        <authorList>
            <person name="Palmer J.M."/>
        </authorList>
    </citation>
    <scope>NUCLEOTIDE SEQUENCE [LARGE SCALE GENOMIC DNA]</scope>
    <source>
        <strain evidence="2 3">AS_MEX2019</strain>
        <tissue evidence="2">Muscle</tissue>
    </source>
</reference>
<protein>
    <submittedName>
        <fullName evidence="2">Uncharacterized protein</fullName>
    </submittedName>
</protein>